<keyword evidence="4" id="KW-1185">Reference proteome</keyword>
<proteinExistence type="predicted"/>
<gene>
    <name evidence="3" type="ORF">PGLA1383_LOCUS20854</name>
</gene>
<comment type="caution">
    <text evidence="3">The sequence shown here is derived from an EMBL/GenBank/DDBJ whole genome shotgun (WGS) entry which is preliminary data.</text>
</comment>
<feature type="region of interest" description="Disordered" evidence="1">
    <location>
        <begin position="205"/>
        <end position="236"/>
    </location>
</feature>
<feature type="signal peptide" evidence="2">
    <location>
        <begin position="1"/>
        <end position="24"/>
    </location>
</feature>
<sequence length="373" mass="39073">MLGHGRTIALSILLVVILPAACSTQEILRPRALSWSALRSTARYPKSLQEKPGSRLYFENGNSACPVGSEPILDVTGCIEGADETLDLRSICGHISLRACIRVVERPELPRGCLTLVEGVSAELLLNPSGTAEGCVLSTCNVVCVKGSPTSPPRSTITATTTRTSTLTMAPTHTTAATLFLTTYTSTSTPVTTPDYVAPTATLAPTSAEAEPQADTPTLTNNNNNNNNNNNHNNNSSTTLALALETSGPALTTSAAAAEATTTTATTTTADTTTTTTTAATTTTTSTEPKLTPSPSTSSNSQPTPSPAPENATATTTEDFTGCGQVCHNWGFMPTDCRCESAKNWHKWICTSKGGHSLKDPHFCDQFCNSCQP</sequence>
<evidence type="ECO:0000256" key="1">
    <source>
        <dbReference type="SAM" id="MobiDB-lite"/>
    </source>
</evidence>
<name>A0A813EKK3_POLGL</name>
<dbReference type="AlphaFoldDB" id="A0A813EKK3"/>
<accession>A0A813EKK3</accession>
<dbReference type="Proteomes" id="UP000654075">
    <property type="component" value="Unassembled WGS sequence"/>
</dbReference>
<keyword evidence="2" id="KW-0732">Signal</keyword>
<dbReference type="OrthoDB" id="10648452at2759"/>
<feature type="region of interest" description="Disordered" evidence="1">
    <location>
        <begin position="253"/>
        <end position="316"/>
    </location>
</feature>
<feature type="chain" id="PRO_5032752769" evidence="2">
    <location>
        <begin position="25"/>
        <end position="373"/>
    </location>
</feature>
<protein>
    <submittedName>
        <fullName evidence="3">Uncharacterized protein</fullName>
    </submittedName>
</protein>
<evidence type="ECO:0000313" key="3">
    <source>
        <dbReference type="EMBL" id="CAE8602608.1"/>
    </source>
</evidence>
<dbReference type="EMBL" id="CAJNNV010014449">
    <property type="protein sequence ID" value="CAE8602608.1"/>
    <property type="molecule type" value="Genomic_DNA"/>
</dbReference>
<feature type="compositionally biased region" description="Low complexity" evidence="1">
    <location>
        <begin position="221"/>
        <end position="235"/>
    </location>
</feature>
<evidence type="ECO:0000256" key="2">
    <source>
        <dbReference type="SAM" id="SignalP"/>
    </source>
</evidence>
<evidence type="ECO:0000313" key="4">
    <source>
        <dbReference type="Proteomes" id="UP000654075"/>
    </source>
</evidence>
<reference evidence="3" key="1">
    <citation type="submission" date="2021-02" db="EMBL/GenBank/DDBJ databases">
        <authorList>
            <person name="Dougan E. K."/>
            <person name="Rhodes N."/>
            <person name="Thang M."/>
            <person name="Chan C."/>
        </authorList>
    </citation>
    <scope>NUCLEOTIDE SEQUENCE</scope>
</reference>
<organism evidence="3 4">
    <name type="scientific">Polarella glacialis</name>
    <name type="common">Dinoflagellate</name>
    <dbReference type="NCBI Taxonomy" id="89957"/>
    <lineage>
        <taxon>Eukaryota</taxon>
        <taxon>Sar</taxon>
        <taxon>Alveolata</taxon>
        <taxon>Dinophyceae</taxon>
        <taxon>Suessiales</taxon>
        <taxon>Suessiaceae</taxon>
        <taxon>Polarella</taxon>
    </lineage>
</organism>